<organism evidence="1 2">
    <name type="scientific">Acidovorax delafieldii 2AN</name>
    <dbReference type="NCBI Taxonomy" id="573060"/>
    <lineage>
        <taxon>Bacteria</taxon>
        <taxon>Pseudomonadati</taxon>
        <taxon>Pseudomonadota</taxon>
        <taxon>Betaproteobacteria</taxon>
        <taxon>Burkholderiales</taxon>
        <taxon>Comamonadaceae</taxon>
        <taxon>Acidovorax</taxon>
    </lineage>
</organism>
<name>C5T7V8_ACIDE</name>
<dbReference type="Proteomes" id="UP000003856">
    <property type="component" value="Unassembled WGS sequence"/>
</dbReference>
<comment type="caution">
    <text evidence="1">The sequence shown here is derived from an EMBL/GenBank/DDBJ whole genome shotgun (WGS) entry which is preliminary data.</text>
</comment>
<evidence type="ECO:0000313" key="2">
    <source>
        <dbReference type="Proteomes" id="UP000003856"/>
    </source>
</evidence>
<proteinExistence type="predicted"/>
<reference evidence="1 2" key="1">
    <citation type="submission" date="2009-05" db="EMBL/GenBank/DDBJ databases">
        <title>The draft genome of Acidovorax delafieldii 2AN.</title>
        <authorList>
            <consortium name="US DOE Joint Genome Institute (JGI-PGF)"/>
            <person name="Lucas S."/>
            <person name="Copeland A."/>
            <person name="Lapidus A."/>
            <person name="Glavina del Rio T."/>
            <person name="Tice H."/>
            <person name="Bruce D."/>
            <person name="Goodwin L."/>
            <person name="Pitluck S."/>
            <person name="Larimer F."/>
            <person name="Land M.L."/>
            <person name="Hauser L."/>
            <person name="Shelobolina E.S."/>
            <person name="Picardal F."/>
            <person name="Roden E."/>
            <person name="Emerson D."/>
        </authorList>
    </citation>
    <scope>NUCLEOTIDE SEQUENCE [LARGE SCALE GENOMIC DNA]</scope>
    <source>
        <strain evidence="1 2">2AN</strain>
    </source>
</reference>
<accession>C5T7V8</accession>
<evidence type="ECO:0000313" key="1">
    <source>
        <dbReference type="EMBL" id="EER59428.1"/>
    </source>
</evidence>
<dbReference type="AlphaFoldDB" id="C5T7V8"/>
<gene>
    <name evidence="1" type="ORF">AcdelDRAFT_2988</name>
</gene>
<dbReference type="EMBL" id="ACQT01000126">
    <property type="protein sequence ID" value="EER59428.1"/>
    <property type="molecule type" value="Genomic_DNA"/>
</dbReference>
<keyword evidence="2" id="KW-1185">Reference proteome</keyword>
<sequence length="51" mass="4803">MRAFMHRLIVIVSLGLGLGLGSGVGLCGSAAAQTALQMASAGGAPAAGPPP</sequence>
<feature type="non-terminal residue" evidence="1">
    <location>
        <position position="51"/>
    </location>
</feature>
<protein>
    <submittedName>
        <fullName evidence="1">Uncharacterized protein</fullName>
    </submittedName>
</protein>